<accession>A0A4V6T5C3</accession>
<feature type="compositionally biased region" description="Polar residues" evidence="1">
    <location>
        <begin position="179"/>
        <end position="198"/>
    </location>
</feature>
<feature type="region of interest" description="Disordered" evidence="1">
    <location>
        <begin position="74"/>
        <end position="127"/>
    </location>
</feature>
<organism evidence="2 3">
    <name type="scientific">Dendrothele bispora (strain CBS 962.96)</name>
    <dbReference type="NCBI Taxonomy" id="1314807"/>
    <lineage>
        <taxon>Eukaryota</taxon>
        <taxon>Fungi</taxon>
        <taxon>Dikarya</taxon>
        <taxon>Basidiomycota</taxon>
        <taxon>Agaricomycotina</taxon>
        <taxon>Agaricomycetes</taxon>
        <taxon>Agaricomycetidae</taxon>
        <taxon>Agaricales</taxon>
        <taxon>Agaricales incertae sedis</taxon>
        <taxon>Dendrothele</taxon>
    </lineage>
</organism>
<evidence type="ECO:0000313" key="3">
    <source>
        <dbReference type="Proteomes" id="UP000297245"/>
    </source>
</evidence>
<dbReference type="EMBL" id="ML179255">
    <property type="protein sequence ID" value="THU93205.1"/>
    <property type="molecule type" value="Genomic_DNA"/>
</dbReference>
<protein>
    <submittedName>
        <fullName evidence="2">Uncharacterized protein</fullName>
    </submittedName>
</protein>
<feature type="region of interest" description="Disordered" evidence="1">
    <location>
        <begin position="287"/>
        <end position="336"/>
    </location>
</feature>
<proteinExistence type="predicted"/>
<feature type="region of interest" description="Disordered" evidence="1">
    <location>
        <begin position="177"/>
        <end position="210"/>
    </location>
</feature>
<dbReference type="AlphaFoldDB" id="A0A4V6T5C3"/>
<reference evidence="2 3" key="1">
    <citation type="journal article" date="2019" name="Nat. Ecol. Evol.">
        <title>Megaphylogeny resolves global patterns of mushroom evolution.</title>
        <authorList>
            <person name="Varga T."/>
            <person name="Krizsan K."/>
            <person name="Foldi C."/>
            <person name="Dima B."/>
            <person name="Sanchez-Garcia M."/>
            <person name="Sanchez-Ramirez S."/>
            <person name="Szollosi G.J."/>
            <person name="Szarkandi J.G."/>
            <person name="Papp V."/>
            <person name="Albert L."/>
            <person name="Andreopoulos W."/>
            <person name="Angelini C."/>
            <person name="Antonin V."/>
            <person name="Barry K.W."/>
            <person name="Bougher N.L."/>
            <person name="Buchanan P."/>
            <person name="Buyck B."/>
            <person name="Bense V."/>
            <person name="Catcheside P."/>
            <person name="Chovatia M."/>
            <person name="Cooper J."/>
            <person name="Damon W."/>
            <person name="Desjardin D."/>
            <person name="Finy P."/>
            <person name="Geml J."/>
            <person name="Haridas S."/>
            <person name="Hughes K."/>
            <person name="Justo A."/>
            <person name="Karasinski D."/>
            <person name="Kautmanova I."/>
            <person name="Kiss B."/>
            <person name="Kocsube S."/>
            <person name="Kotiranta H."/>
            <person name="LaButti K.M."/>
            <person name="Lechner B.E."/>
            <person name="Liimatainen K."/>
            <person name="Lipzen A."/>
            <person name="Lukacs Z."/>
            <person name="Mihaltcheva S."/>
            <person name="Morgado L.N."/>
            <person name="Niskanen T."/>
            <person name="Noordeloos M.E."/>
            <person name="Ohm R.A."/>
            <person name="Ortiz-Santana B."/>
            <person name="Ovrebo C."/>
            <person name="Racz N."/>
            <person name="Riley R."/>
            <person name="Savchenko A."/>
            <person name="Shiryaev A."/>
            <person name="Soop K."/>
            <person name="Spirin V."/>
            <person name="Szebenyi C."/>
            <person name="Tomsovsky M."/>
            <person name="Tulloss R.E."/>
            <person name="Uehling J."/>
            <person name="Grigoriev I.V."/>
            <person name="Vagvolgyi C."/>
            <person name="Papp T."/>
            <person name="Martin F.M."/>
            <person name="Miettinen O."/>
            <person name="Hibbett D.S."/>
            <person name="Nagy L.G."/>
        </authorList>
    </citation>
    <scope>NUCLEOTIDE SEQUENCE [LARGE SCALE GENOMIC DNA]</scope>
    <source>
        <strain evidence="2 3">CBS 962.96</strain>
    </source>
</reference>
<feature type="compositionally biased region" description="Low complexity" evidence="1">
    <location>
        <begin position="102"/>
        <end position="123"/>
    </location>
</feature>
<feature type="compositionally biased region" description="Polar residues" evidence="1">
    <location>
        <begin position="13"/>
        <end position="22"/>
    </location>
</feature>
<name>A0A4V6T5C3_DENBC</name>
<feature type="compositionally biased region" description="Low complexity" evidence="1">
    <location>
        <begin position="287"/>
        <end position="296"/>
    </location>
</feature>
<feature type="region of interest" description="Disordered" evidence="1">
    <location>
        <begin position="1"/>
        <end position="25"/>
    </location>
</feature>
<evidence type="ECO:0000313" key="2">
    <source>
        <dbReference type="EMBL" id="THU93205.1"/>
    </source>
</evidence>
<evidence type="ECO:0000256" key="1">
    <source>
        <dbReference type="SAM" id="MobiDB-lite"/>
    </source>
</evidence>
<sequence>MSRHYYQEPLWDTNATGSSGATNAFPDFQQLHNVLNTESMSQPYGRQDPNSSGVTVDPLSFHNLANHQIHSITERSGVSAIPSKSYRPATAPPASISDHSFNNLSTTTTYNNNTNTTTSVNPNWYRGASGSQQLEVCSHDTSHPVRQQDTDLYHGQQQPINVGISSYSVRPSCNEYFPNGSSRYPPTQQYSNHTSRSGPSRHALLSRHSSASFRRELSTFDPRTHSIYSQSNSLGIYFEPDNSANHDDNSVDRRDINAARGESEETIMTMDHSESMYDLPPTSGYYDPYGYSSDSGSPRRKRVREEMTEIEDRMEEAEGRKQRMNELWKGSRYRDH</sequence>
<keyword evidence="3" id="KW-1185">Reference proteome</keyword>
<dbReference type="Proteomes" id="UP000297245">
    <property type="component" value="Unassembled WGS sequence"/>
</dbReference>
<gene>
    <name evidence="2" type="ORF">K435DRAFT_799909</name>
</gene>
<feature type="compositionally biased region" description="Basic and acidic residues" evidence="1">
    <location>
        <begin position="303"/>
        <end position="326"/>
    </location>
</feature>